<name>A0A7R9IHT9_9NEOP</name>
<reference evidence="2" key="1">
    <citation type="submission" date="2020-11" db="EMBL/GenBank/DDBJ databases">
        <authorList>
            <person name="Tran Van P."/>
        </authorList>
    </citation>
    <scope>NUCLEOTIDE SEQUENCE</scope>
</reference>
<protein>
    <submittedName>
        <fullName evidence="2">Uncharacterized protein</fullName>
    </submittedName>
</protein>
<gene>
    <name evidence="2" type="ORF">TTEB3V08_LOCUS6626</name>
</gene>
<accession>A0A7R9IHT9</accession>
<keyword evidence="1" id="KW-0812">Transmembrane</keyword>
<sequence>MTKKLNWRGFAWCNPSFSHATIRVSGMRTTALRPLVPSWVSHYSLQVGLTQGTLHGASHGPKCEHPAAMQHGGQLRLQYPVGVFVFSIIVTLIGS</sequence>
<evidence type="ECO:0000256" key="1">
    <source>
        <dbReference type="SAM" id="Phobius"/>
    </source>
</evidence>
<organism evidence="2">
    <name type="scientific">Timema tahoe</name>
    <dbReference type="NCBI Taxonomy" id="61484"/>
    <lineage>
        <taxon>Eukaryota</taxon>
        <taxon>Metazoa</taxon>
        <taxon>Ecdysozoa</taxon>
        <taxon>Arthropoda</taxon>
        <taxon>Hexapoda</taxon>
        <taxon>Insecta</taxon>
        <taxon>Pterygota</taxon>
        <taxon>Neoptera</taxon>
        <taxon>Polyneoptera</taxon>
        <taxon>Phasmatodea</taxon>
        <taxon>Timematodea</taxon>
        <taxon>Timematoidea</taxon>
        <taxon>Timematidae</taxon>
        <taxon>Timema</taxon>
    </lineage>
</organism>
<evidence type="ECO:0000313" key="2">
    <source>
        <dbReference type="EMBL" id="CAD7458651.1"/>
    </source>
</evidence>
<feature type="transmembrane region" description="Helical" evidence="1">
    <location>
        <begin position="77"/>
        <end position="94"/>
    </location>
</feature>
<dbReference type="AlphaFoldDB" id="A0A7R9IHT9"/>
<keyword evidence="1" id="KW-0472">Membrane</keyword>
<proteinExistence type="predicted"/>
<keyword evidence="1" id="KW-1133">Transmembrane helix</keyword>
<dbReference type="EMBL" id="OE002403">
    <property type="protein sequence ID" value="CAD7458651.1"/>
    <property type="molecule type" value="Genomic_DNA"/>
</dbReference>